<accession>A0A7C3I6E9</accession>
<comment type="caution">
    <text evidence="2">The sequence shown here is derived from an EMBL/GenBank/DDBJ whole genome shotgun (WGS) entry which is preliminary data.</text>
</comment>
<dbReference type="PROSITE" id="PS51257">
    <property type="entry name" value="PROKAR_LIPOPROTEIN"/>
    <property type="match status" value="1"/>
</dbReference>
<organism evidence="2">
    <name type="scientific">Gracilinema caldarium</name>
    <dbReference type="NCBI Taxonomy" id="215591"/>
    <lineage>
        <taxon>Bacteria</taxon>
        <taxon>Pseudomonadati</taxon>
        <taxon>Spirochaetota</taxon>
        <taxon>Spirochaetia</taxon>
        <taxon>Spirochaetales</taxon>
        <taxon>Breznakiellaceae</taxon>
        <taxon>Gracilinema</taxon>
    </lineage>
</organism>
<dbReference type="EMBL" id="DSVL01000185">
    <property type="protein sequence ID" value="HFH29042.1"/>
    <property type="molecule type" value="Genomic_DNA"/>
</dbReference>
<feature type="signal peptide" evidence="1">
    <location>
        <begin position="1"/>
        <end position="22"/>
    </location>
</feature>
<name>A0A7C3I6E9_9SPIR</name>
<evidence type="ECO:0000256" key="1">
    <source>
        <dbReference type="SAM" id="SignalP"/>
    </source>
</evidence>
<gene>
    <name evidence="2" type="ORF">ENS59_05960</name>
</gene>
<evidence type="ECO:0000313" key="2">
    <source>
        <dbReference type="EMBL" id="HFH29042.1"/>
    </source>
</evidence>
<feature type="chain" id="PRO_5027594270" description="Lipoprotein" evidence="1">
    <location>
        <begin position="23"/>
        <end position="233"/>
    </location>
</feature>
<evidence type="ECO:0008006" key="3">
    <source>
        <dbReference type="Google" id="ProtNLM"/>
    </source>
</evidence>
<proteinExistence type="predicted"/>
<keyword evidence="1" id="KW-0732">Signal</keyword>
<sequence length="233" mass="25326">MKLHLYLVFGLMSVLASLSACSFSMVATLRSDQQVDLSYTGAIKPKVATLLNDLGGTAKSSDRPLISSASVTASLQKIPELSQIVAKNQVPQGLEGRLRIANPEKLSQRFPFVTQKLGSGASLFSLTLSRETAPQLLSLFTPEVRDYLDALMAPISTGENQTPGEYLALLTSVYGKTIAQEIESSLISLEIQVPGTITRVIGGTWTENRAVFNIPLVDLLVMQKPLVYQIDWK</sequence>
<reference evidence="2" key="1">
    <citation type="journal article" date="2020" name="mSystems">
        <title>Genome- and Community-Level Interaction Insights into Carbon Utilization and Element Cycling Functions of Hydrothermarchaeota in Hydrothermal Sediment.</title>
        <authorList>
            <person name="Zhou Z."/>
            <person name="Liu Y."/>
            <person name="Xu W."/>
            <person name="Pan J."/>
            <person name="Luo Z.H."/>
            <person name="Li M."/>
        </authorList>
    </citation>
    <scope>NUCLEOTIDE SEQUENCE [LARGE SCALE GENOMIC DNA]</scope>
    <source>
        <strain evidence="2">SpSt-503</strain>
    </source>
</reference>
<protein>
    <recommendedName>
        <fullName evidence="3">Lipoprotein</fullName>
    </recommendedName>
</protein>
<dbReference type="AlphaFoldDB" id="A0A7C3I6E9"/>